<reference evidence="2 3" key="1">
    <citation type="journal article" date="2018" name="New Phytol.">
        <title>Phylogenomics of Endogonaceae and evolution of mycorrhizas within Mucoromycota.</title>
        <authorList>
            <person name="Chang Y."/>
            <person name="Desiro A."/>
            <person name="Na H."/>
            <person name="Sandor L."/>
            <person name="Lipzen A."/>
            <person name="Clum A."/>
            <person name="Barry K."/>
            <person name="Grigoriev I.V."/>
            <person name="Martin F.M."/>
            <person name="Stajich J.E."/>
            <person name="Smith M.E."/>
            <person name="Bonito G."/>
            <person name="Spatafora J.W."/>
        </authorList>
    </citation>
    <scope>NUCLEOTIDE SEQUENCE [LARGE SCALE GENOMIC DNA]</scope>
    <source>
        <strain evidence="2 3">GMNB39</strain>
    </source>
</reference>
<feature type="signal peptide" evidence="1">
    <location>
        <begin position="1"/>
        <end position="18"/>
    </location>
</feature>
<keyword evidence="1" id="KW-0732">Signal</keyword>
<accession>A0A433DJ27</accession>
<feature type="chain" id="PRO_5019311235" description="Secreted protein" evidence="1">
    <location>
        <begin position="19"/>
        <end position="66"/>
    </location>
</feature>
<keyword evidence="3" id="KW-1185">Reference proteome</keyword>
<evidence type="ECO:0000256" key="1">
    <source>
        <dbReference type="SAM" id="SignalP"/>
    </source>
</evidence>
<comment type="caution">
    <text evidence="2">The sequence shown here is derived from an EMBL/GenBank/DDBJ whole genome shotgun (WGS) entry which is preliminary data.</text>
</comment>
<dbReference type="Proteomes" id="UP000268093">
    <property type="component" value="Unassembled WGS sequence"/>
</dbReference>
<dbReference type="AlphaFoldDB" id="A0A433DJ27"/>
<protein>
    <recommendedName>
        <fullName evidence="4">Secreted protein</fullName>
    </recommendedName>
</protein>
<gene>
    <name evidence="2" type="ORF">BC936DRAFT_137374</name>
</gene>
<evidence type="ECO:0000313" key="3">
    <source>
        <dbReference type="Proteomes" id="UP000268093"/>
    </source>
</evidence>
<evidence type="ECO:0000313" key="2">
    <source>
        <dbReference type="EMBL" id="RUP50850.1"/>
    </source>
</evidence>
<name>A0A433DJ27_9FUNG</name>
<dbReference type="EMBL" id="RBNI01001131">
    <property type="protein sequence ID" value="RUP50850.1"/>
    <property type="molecule type" value="Genomic_DNA"/>
</dbReference>
<organism evidence="2 3">
    <name type="scientific">Jimgerdemannia flammicorona</name>
    <dbReference type="NCBI Taxonomy" id="994334"/>
    <lineage>
        <taxon>Eukaryota</taxon>
        <taxon>Fungi</taxon>
        <taxon>Fungi incertae sedis</taxon>
        <taxon>Mucoromycota</taxon>
        <taxon>Mucoromycotina</taxon>
        <taxon>Endogonomycetes</taxon>
        <taxon>Endogonales</taxon>
        <taxon>Endogonaceae</taxon>
        <taxon>Jimgerdemannia</taxon>
    </lineage>
</organism>
<evidence type="ECO:0008006" key="4">
    <source>
        <dbReference type="Google" id="ProtNLM"/>
    </source>
</evidence>
<sequence length="66" mass="7460">MWLALTCSLLSRPHGAMANYKLLVQHMEVGFIVLCFTMECYVRCDQRLSRCILTGPFLSDIGTCTT</sequence>
<proteinExistence type="predicted"/>